<proteinExistence type="predicted"/>
<feature type="signal peptide" evidence="1">
    <location>
        <begin position="1"/>
        <end position="17"/>
    </location>
</feature>
<gene>
    <name evidence="2" type="primary">ORF70627</name>
</gene>
<name>A0A0B6ZNY9_9EUPU</name>
<reference evidence="2" key="1">
    <citation type="submission" date="2014-12" db="EMBL/GenBank/DDBJ databases">
        <title>Insight into the proteome of Arion vulgaris.</title>
        <authorList>
            <person name="Aradska J."/>
            <person name="Bulat T."/>
            <person name="Smidak R."/>
            <person name="Sarate P."/>
            <person name="Gangsoo J."/>
            <person name="Sialana F."/>
            <person name="Bilban M."/>
            <person name="Lubec G."/>
        </authorList>
    </citation>
    <scope>NUCLEOTIDE SEQUENCE</scope>
    <source>
        <tissue evidence="2">Skin</tissue>
    </source>
</reference>
<feature type="chain" id="PRO_5002112345" evidence="1">
    <location>
        <begin position="18"/>
        <end position="73"/>
    </location>
</feature>
<keyword evidence="1" id="KW-0732">Signal</keyword>
<sequence length="73" mass="8359">MMTWSILLMKMFVGTDSSQFLFSYSLKCQGLFEIIVKKIVLSKFVLPIDCLGCLRRSNKTRLANAFDISHILP</sequence>
<dbReference type="AlphaFoldDB" id="A0A0B6ZNY9"/>
<evidence type="ECO:0000313" key="2">
    <source>
        <dbReference type="EMBL" id="CEK69546.1"/>
    </source>
</evidence>
<accession>A0A0B6ZNY9</accession>
<organism evidence="2">
    <name type="scientific">Arion vulgaris</name>
    <dbReference type="NCBI Taxonomy" id="1028688"/>
    <lineage>
        <taxon>Eukaryota</taxon>
        <taxon>Metazoa</taxon>
        <taxon>Spiralia</taxon>
        <taxon>Lophotrochozoa</taxon>
        <taxon>Mollusca</taxon>
        <taxon>Gastropoda</taxon>
        <taxon>Heterobranchia</taxon>
        <taxon>Euthyneura</taxon>
        <taxon>Panpulmonata</taxon>
        <taxon>Eupulmonata</taxon>
        <taxon>Stylommatophora</taxon>
        <taxon>Helicina</taxon>
        <taxon>Arionoidea</taxon>
        <taxon>Arionidae</taxon>
        <taxon>Arion</taxon>
    </lineage>
</organism>
<evidence type="ECO:0000256" key="1">
    <source>
        <dbReference type="SAM" id="SignalP"/>
    </source>
</evidence>
<protein>
    <submittedName>
        <fullName evidence="2">Uncharacterized protein</fullName>
    </submittedName>
</protein>
<dbReference type="EMBL" id="HACG01022681">
    <property type="protein sequence ID" value="CEK69546.1"/>
    <property type="molecule type" value="Transcribed_RNA"/>
</dbReference>